<evidence type="ECO:0000256" key="1">
    <source>
        <dbReference type="ARBA" id="ARBA00022603"/>
    </source>
</evidence>
<dbReference type="GO" id="GO:0032259">
    <property type="term" value="P:methylation"/>
    <property type="evidence" value="ECO:0007669"/>
    <property type="project" value="UniProtKB-KW"/>
</dbReference>
<proteinExistence type="predicted"/>
<evidence type="ECO:0000256" key="3">
    <source>
        <dbReference type="ARBA" id="ARBA00022691"/>
    </source>
</evidence>
<keyword evidence="5" id="KW-1185">Reference proteome</keyword>
<organism evidence="4 5">
    <name type="scientific">Crenobacter oryzisoli</name>
    <dbReference type="NCBI Taxonomy" id="3056844"/>
    <lineage>
        <taxon>Bacteria</taxon>
        <taxon>Pseudomonadati</taxon>
        <taxon>Pseudomonadota</taxon>
        <taxon>Betaproteobacteria</taxon>
        <taxon>Neisseriales</taxon>
        <taxon>Neisseriaceae</taxon>
        <taxon>Crenobacter</taxon>
    </lineage>
</organism>
<dbReference type="SUPFAM" id="SSF53335">
    <property type="entry name" value="S-adenosyl-L-methionine-dependent methyltransferases"/>
    <property type="match status" value="1"/>
</dbReference>
<accession>A0ABT7XSU1</accession>
<comment type="caution">
    <text evidence="4">The sequence shown here is derived from an EMBL/GenBank/DDBJ whole genome shotgun (WGS) entry which is preliminary data.</text>
</comment>
<dbReference type="RefSeq" id="WP_289831496.1">
    <property type="nucleotide sequence ID" value="NZ_JAUEDK010000045.1"/>
</dbReference>
<dbReference type="EC" id="2.1.1.-" evidence="4"/>
<dbReference type="InterPro" id="IPR002935">
    <property type="entry name" value="SAM_O-MeTrfase"/>
</dbReference>
<dbReference type="Gene3D" id="3.40.50.150">
    <property type="entry name" value="Vaccinia Virus protein VP39"/>
    <property type="match status" value="1"/>
</dbReference>
<keyword evidence="2 4" id="KW-0808">Transferase</keyword>
<reference evidence="4" key="1">
    <citation type="submission" date="2023-06" db="EMBL/GenBank/DDBJ databases">
        <authorList>
            <person name="Zhang S."/>
        </authorList>
    </citation>
    <scope>NUCLEOTIDE SEQUENCE</scope>
    <source>
        <strain evidence="4">SG2303</strain>
    </source>
</reference>
<keyword evidence="1 4" id="KW-0489">Methyltransferase</keyword>
<protein>
    <submittedName>
        <fullName evidence="4">O-methyltransferase</fullName>
        <ecNumber evidence="4">2.1.1.-</ecNumber>
    </submittedName>
</protein>
<evidence type="ECO:0000313" key="4">
    <source>
        <dbReference type="EMBL" id="MDN0076859.1"/>
    </source>
</evidence>
<dbReference type="GO" id="GO:0008168">
    <property type="term" value="F:methyltransferase activity"/>
    <property type="evidence" value="ECO:0007669"/>
    <property type="project" value="UniProtKB-KW"/>
</dbReference>
<dbReference type="Proteomes" id="UP001168540">
    <property type="component" value="Unassembled WGS sequence"/>
</dbReference>
<gene>
    <name evidence="4" type="ORF">QU481_18605</name>
</gene>
<dbReference type="EMBL" id="JAUEDK010000045">
    <property type="protein sequence ID" value="MDN0076859.1"/>
    <property type="molecule type" value="Genomic_DNA"/>
</dbReference>
<evidence type="ECO:0000256" key="2">
    <source>
        <dbReference type="ARBA" id="ARBA00022679"/>
    </source>
</evidence>
<name>A0ABT7XSU1_9NEIS</name>
<sequence>MLTPQLLEELNSLWEEGERHDAVTQERRERRLNITPDTGCFLYQLARTRGARHIVEIGTSNGFSTLWLALAARANQGKVTSLDILAEKQQQAASNLARFTLVDWVELVCCDALDWLAKAPLYSADLVFLDAERTLYPAYWPHLQRILAPGALLVMDNALSHPDECRPFMAEVLATPGYLAETYAIGKGQLVILKDC</sequence>
<dbReference type="PANTHER" id="PTHR43167">
    <property type="entry name" value="PUTATIVE (AFU_ORTHOLOGUE AFUA_6G01830)-RELATED"/>
    <property type="match status" value="1"/>
</dbReference>
<evidence type="ECO:0000313" key="5">
    <source>
        <dbReference type="Proteomes" id="UP001168540"/>
    </source>
</evidence>
<dbReference type="PROSITE" id="PS51682">
    <property type="entry name" value="SAM_OMT_I"/>
    <property type="match status" value="1"/>
</dbReference>
<keyword evidence="3" id="KW-0949">S-adenosyl-L-methionine</keyword>
<dbReference type="Pfam" id="PF01596">
    <property type="entry name" value="Methyltransf_3"/>
    <property type="match status" value="1"/>
</dbReference>
<dbReference type="InterPro" id="IPR029063">
    <property type="entry name" value="SAM-dependent_MTases_sf"/>
</dbReference>
<dbReference type="PANTHER" id="PTHR43167:SF1">
    <property type="entry name" value="PUTATIVE (AFU_ORTHOLOGUE AFUA_6G01830)-RELATED"/>
    <property type="match status" value="1"/>
</dbReference>